<accession>A0A917V3X6</accession>
<evidence type="ECO:0000313" key="5">
    <source>
        <dbReference type="EMBL" id="GGK34108.1"/>
    </source>
</evidence>
<organism evidence="5 6">
    <name type="scientific">Nocardia camponoti</name>
    <dbReference type="NCBI Taxonomy" id="1616106"/>
    <lineage>
        <taxon>Bacteria</taxon>
        <taxon>Bacillati</taxon>
        <taxon>Actinomycetota</taxon>
        <taxon>Actinomycetes</taxon>
        <taxon>Mycobacteriales</taxon>
        <taxon>Nocardiaceae</taxon>
        <taxon>Nocardia</taxon>
    </lineage>
</organism>
<keyword evidence="6" id="KW-1185">Reference proteome</keyword>
<feature type="signal peptide" evidence="3">
    <location>
        <begin position="1"/>
        <end position="26"/>
    </location>
</feature>
<reference evidence="5" key="1">
    <citation type="journal article" date="2014" name="Int. J. Syst. Evol. Microbiol.">
        <title>Complete genome sequence of Corynebacterium casei LMG S-19264T (=DSM 44701T), isolated from a smear-ripened cheese.</title>
        <authorList>
            <consortium name="US DOE Joint Genome Institute (JGI-PGF)"/>
            <person name="Walter F."/>
            <person name="Albersmeier A."/>
            <person name="Kalinowski J."/>
            <person name="Ruckert C."/>
        </authorList>
    </citation>
    <scope>NUCLEOTIDE SEQUENCE</scope>
    <source>
        <strain evidence="5">CGMCC 4.7278</strain>
    </source>
</reference>
<dbReference type="RefSeq" id="WP_188826828.1">
    <property type="nucleotide sequence ID" value="NZ_BMMW01000001.1"/>
</dbReference>
<gene>
    <name evidence="5" type="ORF">GCM10011591_02270</name>
</gene>
<evidence type="ECO:0000256" key="1">
    <source>
        <dbReference type="SAM" id="MobiDB-lite"/>
    </source>
</evidence>
<feature type="domain" description="YncI copper-binding" evidence="4">
    <location>
        <begin position="27"/>
        <end position="174"/>
    </location>
</feature>
<sequence length="224" mass="22580">MTKLKIATSAVVALVVSLVGAGPASAHVTASAADAAVGGYAVVTLRVPTESETAGTVGLQVSLPTDSPLASVRAETTPGWTTTLTRTALAKPVDNGHGKSIDQAVSTVNFTASPGVSIAPGEFAEFRLLVGPLLRGGALVLPTKQRYSDGTEVSWIDRSTDGTKTDHPAPQITVAPSGGEHGHDSRAALGAQPSTPLTWPAYALVLAALGASGAALVTARRNAK</sequence>
<evidence type="ECO:0000259" key="4">
    <source>
        <dbReference type="Pfam" id="PF07987"/>
    </source>
</evidence>
<protein>
    <recommendedName>
        <fullName evidence="4">YncI copper-binding domain-containing protein</fullName>
    </recommendedName>
</protein>
<reference evidence="5" key="2">
    <citation type="submission" date="2020-09" db="EMBL/GenBank/DDBJ databases">
        <authorList>
            <person name="Sun Q."/>
            <person name="Zhou Y."/>
        </authorList>
    </citation>
    <scope>NUCLEOTIDE SEQUENCE</scope>
    <source>
        <strain evidence="5">CGMCC 4.7278</strain>
    </source>
</reference>
<keyword evidence="3" id="KW-0732">Signal</keyword>
<feature type="chain" id="PRO_5037103292" description="YncI copper-binding domain-containing protein" evidence="3">
    <location>
        <begin position="27"/>
        <end position="224"/>
    </location>
</feature>
<evidence type="ECO:0000256" key="2">
    <source>
        <dbReference type="SAM" id="Phobius"/>
    </source>
</evidence>
<keyword evidence="2" id="KW-0812">Transmembrane</keyword>
<name>A0A917V3X6_9NOCA</name>
<comment type="caution">
    <text evidence="5">The sequence shown here is derived from an EMBL/GenBank/DDBJ whole genome shotgun (WGS) entry which is preliminary data.</text>
</comment>
<dbReference type="AlphaFoldDB" id="A0A917V3X6"/>
<dbReference type="Proteomes" id="UP000612956">
    <property type="component" value="Unassembled WGS sequence"/>
</dbReference>
<dbReference type="Pfam" id="PF07987">
    <property type="entry name" value="DUF1775"/>
    <property type="match status" value="1"/>
</dbReference>
<dbReference type="Gene3D" id="2.60.40.2230">
    <property type="entry name" value="Uncharacterised protein YcnI-like PF07987, DUF1775"/>
    <property type="match status" value="1"/>
</dbReference>
<dbReference type="EMBL" id="BMMW01000001">
    <property type="protein sequence ID" value="GGK34108.1"/>
    <property type="molecule type" value="Genomic_DNA"/>
</dbReference>
<feature type="region of interest" description="Disordered" evidence="1">
    <location>
        <begin position="157"/>
        <end position="191"/>
    </location>
</feature>
<feature type="transmembrane region" description="Helical" evidence="2">
    <location>
        <begin position="199"/>
        <end position="219"/>
    </location>
</feature>
<dbReference type="InterPro" id="IPR012533">
    <property type="entry name" value="YcnI-copper_dom"/>
</dbReference>
<keyword evidence="2" id="KW-1133">Transmembrane helix</keyword>
<proteinExistence type="predicted"/>
<evidence type="ECO:0000313" key="6">
    <source>
        <dbReference type="Proteomes" id="UP000612956"/>
    </source>
</evidence>
<dbReference type="CDD" id="cd08545">
    <property type="entry name" value="YcnI_like"/>
    <property type="match status" value="1"/>
</dbReference>
<keyword evidence="2" id="KW-0472">Membrane</keyword>
<dbReference type="InterPro" id="IPR038507">
    <property type="entry name" value="YcnI-like_sf"/>
</dbReference>
<evidence type="ECO:0000256" key="3">
    <source>
        <dbReference type="SAM" id="SignalP"/>
    </source>
</evidence>
<feature type="compositionally biased region" description="Basic and acidic residues" evidence="1">
    <location>
        <begin position="158"/>
        <end position="167"/>
    </location>
</feature>